<feature type="region of interest" description="Disordered" evidence="1">
    <location>
        <begin position="84"/>
        <end position="106"/>
    </location>
</feature>
<feature type="non-terminal residue" evidence="2">
    <location>
        <position position="1"/>
    </location>
</feature>
<gene>
    <name evidence="2" type="ORF">MGAL_10B017141</name>
</gene>
<name>A0A8B6F6N9_MYTGA</name>
<evidence type="ECO:0000256" key="1">
    <source>
        <dbReference type="SAM" id="MobiDB-lite"/>
    </source>
</evidence>
<proteinExistence type="predicted"/>
<dbReference type="Proteomes" id="UP000596742">
    <property type="component" value="Unassembled WGS sequence"/>
</dbReference>
<evidence type="ECO:0000313" key="3">
    <source>
        <dbReference type="Proteomes" id="UP000596742"/>
    </source>
</evidence>
<reference evidence="2" key="1">
    <citation type="submission" date="2018-11" db="EMBL/GenBank/DDBJ databases">
        <authorList>
            <person name="Alioto T."/>
            <person name="Alioto T."/>
        </authorList>
    </citation>
    <scope>NUCLEOTIDE SEQUENCE</scope>
</reference>
<dbReference type="AlphaFoldDB" id="A0A8B6F6N9"/>
<feature type="compositionally biased region" description="Basic residues" evidence="1">
    <location>
        <begin position="16"/>
        <end position="28"/>
    </location>
</feature>
<protein>
    <submittedName>
        <fullName evidence="2">Uncharacterized protein</fullName>
    </submittedName>
</protein>
<feature type="compositionally biased region" description="Polar residues" evidence="1">
    <location>
        <begin position="1"/>
        <end position="12"/>
    </location>
</feature>
<sequence length="143" mass="16649">KQATNDLQNAQQKQKFPNKKIRKRKRKKESYSVNSEQPDADLQSDEQNNKIPKKNVELTSKKCFPVLEIPCSDHTDIDLQGQKCRFQNQKGKKRKRKKRSYSAHRRSQMYNRKMFENIKVLVIGVLLQGGIEAATVQEYQGIG</sequence>
<accession>A0A8B6F6N9</accession>
<organism evidence="2 3">
    <name type="scientific">Mytilus galloprovincialis</name>
    <name type="common">Mediterranean mussel</name>
    <dbReference type="NCBI Taxonomy" id="29158"/>
    <lineage>
        <taxon>Eukaryota</taxon>
        <taxon>Metazoa</taxon>
        <taxon>Spiralia</taxon>
        <taxon>Lophotrochozoa</taxon>
        <taxon>Mollusca</taxon>
        <taxon>Bivalvia</taxon>
        <taxon>Autobranchia</taxon>
        <taxon>Pteriomorphia</taxon>
        <taxon>Mytilida</taxon>
        <taxon>Mytiloidea</taxon>
        <taxon>Mytilidae</taxon>
        <taxon>Mytilinae</taxon>
        <taxon>Mytilus</taxon>
    </lineage>
</organism>
<comment type="caution">
    <text evidence="2">The sequence shown here is derived from an EMBL/GenBank/DDBJ whole genome shotgun (WGS) entry which is preliminary data.</text>
</comment>
<dbReference type="EMBL" id="UYJE01006373">
    <property type="protein sequence ID" value="VDI45542.1"/>
    <property type="molecule type" value="Genomic_DNA"/>
</dbReference>
<evidence type="ECO:0000313" key="2">
    <source>
        <dbReference type="EMBL" id="VDI45542.1"/>
    </source>
</evidence>
<feature type="non-terminal residue" evidence="2">
    <location>
        <position position="143"/>
    </location>
</feature>
<keyword evidence="3" id="KW-1185">Reference proteome</keyword>
<feature type="compositionally biased region" description="Basic residues" evidence="1">
    <location>
        <begin position="90"/>
        <end position="106"/>
    </location>
</feature>
<feature type="region of interest" description="Disordered" evidence="1">
    <location>
        <begin position="1"/>
        <end position="53"/>
    </location>
</feature>